<feature type="compositionally biased region" description="Acidic residues" evidence="3">
    <location>
        <begin position="488"/>
        <end position="500"/>
    </location>
</feature>
<dbReference type="PANTHER" id="PTHR38340:SF1">
    <property type="entry name" value="S-LAYER PROTEIN"/>
    <property type="match status" value="1"/>
</dbReference>
<proteinExistence type="predicted"/>
<evidence type="ECO:0008006" key="6">
    <source>
        <dbReference type="Google" id="ProtNLM"/>
    </source>
</evidence>
<dbReference type="InterPro" id="IPR012334">
    <property type="entry name" value="Pectin_lyas_fold"/>
</dbReference>
<evidence type="ECO:0000256" key="3">
    <source>
        <dbReference type="SAM" id="MobiDB-lite"/>
    </source>
</evidence>
<dbReference type="InterPro" id="IPR001343">
    <property type="entry name" value="Hemolysn_Ca-bd"/>
</dbReference>
<keyword evidence="2" id="KW-0964">Secreted</keyword>
<evidence type="ECO:0000256" key="1">
    <source>
        <dbReference type="ARBA" id="ARBA00004613"/>
    </source>
</evidence>
<dbReference type="Gene3D" id="2.160.20.10">
    <property type="entry name" value="Single-stranded right-handed beta-helix, Pectin lyase-like"/>
    <property type="match status" value="1"/>
</dbReference>
<name>A0ABT3YBM4_9HYPH</name>
<reference evidence="4" key="1">
    <citation type="submission" date="2022-10" db="EMBL/GenBank/DDBJ databases">
        <title>Hoeflea sp. J2-29, isolated from marine algae.</title>
        <authorList>
            <person name="Kristyanto S."/>
            <person name="Kim J.M."/>
            <person name="Jeon C.O."/>
        </authorList>
    </citation>
    <scope>NUCLEOTIDE SEQUENCE</scope>
    <source>
        <strain evidence="4">J2-29</strain>
    </source>
</reference>
<evidence type="ECO:0000313" key="4">
    <source>
        <dbReference type="EMBL" id="MCY0093293.1"/>
    </source>
</evidence>
<dbReference type="PRINTS" id="PR00313">
    <property type="entry name" value="CABNDNGRPT"/>
</dbReference>
<organism evidence="4 5">
    <name type="scientific">Hoeflea ulvae</name>
    <dbReference type="NCBI Taxonomy" id="2983764"/>
    <lineage>
        <taxon>Bacteria</taxon>
        <taxon>Pseudomonadati</taxon>
        <taxon>Pseudomonadota</taxon>
        <taxon>Alphaproteobacteria</taxon>
        <taxon>Hyphomicrobiales</taxon>
        <taxon>Rhizobiaceae</taxon>
        <taxon>Hoeflea</taxon>
    </lineage>
</organism>
<evidence type="ECO:0000256" key="2">
    <source>
        <dbReference type="ARBA" id="ARBA00022525"/>
    </source>
</evidence>
<evidence type="ECO:0000313" key="5">
    <source>
        <dbReference type="Proteomes" id="UP001081283"/>
    </source>
</evidence>
<dbReference type="SUPFAM" id="SSF51120">
    <property type="entry name" value="beta-Roll"/>
    <property type="match status" value="11"/>
</dbReference>
<accession>A0ABT3YBM4</accession>
<feature type="region of interest" description="Disordered" evidence="3">
    <location>
        <begin position="460"/>
        <end position="521"/>
    </location>
</feature>
<dbReference type="EMBL" id="JAOVZQ010000001">
    <property type="protein sequence ID" value="MCY0093293.1"/>
    <property type="molecule type" value="Genomic_DNA"/>
</dbReference>
<gene>
    <name evidence="4" type="ORF">OEG82_04515</name>
</gene>
<dbReference type="Gene3D" id="2.150.10.10">
    <property type="entry name" value="Serralysin-like metalloprotease, C-terminal"/>
    <property type="match status" value="12"/>
</dbReference>
<dbReference type="InterPro" id="IPR011050">
    <property type="entry name" value="Pectin_lyase_fold/virulence"/>
</dbReference>
<dbReference type="SUPFAM" id="SSF51126">
    <property type="entry name" value="Pectin lyase-like"/>
    <property type="match status" value="2"/>
</dbReference>
<protein>
    <recommendedName>
        <fullName evidence="6">Right handed beta helix domain-containing protein</fullName>
    </recommendedName>
</protein>
<dbReference type="InterPro" id="IPR018511">
    <property type="entry name" value="Hemolysin-typ_Ca-bd_CS"/>
</dbReference>
<dbReference type="InterPro" id="IPR011049">
    <property type="entry name" value="Serralysin-like_metalloprot_C"/>
</dbReference>
<dbReference type="Pfam" id="PF00353">
    <property type="entry name" value="HemolysinCabind"/>
    <property type="match status" value="19"/>
</dbReference>
<comment type="caution">
    <text evidence="4">The sequence shown here is derived from an EMBL/GenBank/DDBJ whole genome shotgun (WGS) entry which is preliminary data.</text>
</comment>
<dbReference type="SMART" id="SM00710">
    <property type="entry name" value="PbH1"/>
    <property type="match status" value="9"/>
</dbReference>
<sequence length="2488" mass="251583">MTTVAYGLQIDAISGGPDVTSITGNEFYNVITDIAFGNVAADITIDLGATGNFSVTGTGNSDLKITTGSGNDTVTGTSGVDTIRGNGGDDTFVATGGNDSFTGGETGETAGIGDTVVYAGNREGYDLTLVTDANGFVIDISQVRDIAPLADGDTGTDSLSEIEILSFGDATINLAHTVQLFDGAGVLIASFETIQEAVDASAFRGTTDDLIRLAEGTYSDAVLIGHSVTIVGPNDGDPASLGRTGEAVISGEITVNSLAAIDVVLDGVRLEKPAGQPSLTVQGNASVSVENSVVYHPNNPNGGVGIQVDAAATGAIRIVDNAFGGAGGGAGGAHYGVNWSWAIQSDATGLADLTIAGNDFTSGHNGIHLAVFDAGNAPDNTPWTVSDNTFFKVVNAIRIDAIVNGPELTTLEDNSFTNVLTEFNFAAVTTDIVFNAGGNPDGDGQTNVAIGKPMNILGGSGDDQLTGTAGRDTISGNAGNDVLSGGAGDDELFGGSDDDTLTGGSGKNLLDGGAGTDTADYSSEDEGTYVRLDAGWKTDLSTKPLYNWVDLNAAIAANAVDHDKLVSIENVTGSDHVDLIVGNSGDNVIDGGAGNDRLSGLAGADTLIGGTGNDFLDGGTGDDRLFGGTDNDTLTGGSGKNLLDGGAGTDTADYSSEDEGTYVRLDAGWKTDLSTKPLYNWVDLNAAIAANAVDHDKLISIENVTGSDHVDLIVGNSGDNVIDGGAGNDRLSGLAGADTLIGGTGNDFLDGGTGDDRLFGGADNDTLVGGTGSDLLDGGDGIDTANYAADSGGVYVQLGQGWATSRLVQQSYGTFAALKNAVDNDLAEHDDLVSIENVTGTAYADIINGSSGDNVLKGGAGGDWIQAGDGNDKLYGEDGNDTLVGGTGSDLLDGGDGIDTANYAADSGGVYVQLGQGWATSRLVQQSYGTFAALKNAVDNDLAEHNDLVSIENVTGTAYADIINGSSGDNVLKGGAGGDWIQAGAGNDKLYGEDGNDTLVGGTGSDLLDGGDGIDTANYAADSGGVYVQLGQGWATSRLVQQSYGTFAALKNAVDNDLAEHDDLVSIENVTGTAYADIINGSSGDNVLKGGAGGDWIQAGDGNDKLYGEDGNDTLVGGTGSDLLDGGDGIDTANYAADSGGVYVQLGQGWATSRLVQQFYGTFAALKNAVDNDLAEHDDLVSIENVTGTAYADIINGSSGDNVLKGGAGGDWIQAGDGNDELHGEDGNDTLVGGTGDDKLFGGADNDRLMAGSGKNLVDGGAGTDTADYSSEDEGTYVRLDAGWKTDLSTKPLYNWVDLNAAIAANAVDHDKLISVENITGSDYVDLIVGNSGDNVIDGGDGNDRLSGLAGADMLIGGLGNDFLEGGAGIDSVHGGAGNDRISWKVGEGSDTVDGGADEDTLELASTAAGQTITLNAVSGTPGFTATSGADTVSVENVEEVKVDFTAGSGTLNITGDFATSGVNTSTIEFEGGSGNDTVDGSTMVHSAGGSDVRIVAHGNDGNDELRGGTGNDQLFGGEGNDVLNGGDGDDFLSGGAGNDRMGGGGDAGSDVIVGGTGNDTIYLTKGVDTIYGNEQDLGTPSNVHAVDTENDIAIIQGSASGFSVTRGSDGSWVVQQNGTTNVSTLYGIETIQYSGTGADLDLTADVFVFNTANELVGTYSTISAGIIAAATGYTVEVHAGTYNENLTIDKSINLVSTDGRDVTIIDGINAGSELGTIEIDPNVDNVTIGGTGQGFTIRGINGNGAVEKAAIYLQGGHDGIVIKGNDIVARGDSGITSETAYAVTNTLIDGNIISGQTFEGTNPSGIGFGTQFDVGNNVPRQLVVMGNGNNAAPSSHNITFSNNQVTGTAGGVSSDDGVSAQGNALVTIDAADSFITGNIFTGFTDRYGVAVRARGPNTDVENNTLDHTGNGNSRGMEIVNHGAPGAYGGNVLTGGADGELIYTMTPGSDLLNGNGGNDILNGGGGNDIINGGEGDDTIIGGTGNDDLHGGDGTDTVVFTGSVRDYNFQHYPGFTLVTDSRVNGDGQTKVFKDVEKFEFSEGTFTLDRGHNAVDALVAPDGQRTLLLGFNNNDALTGGNSDDALVGGNGVDVLNGGGGNDLLIGGADDDRLIGGTGNDDLHGGDGTDTAVFTGSVRDYNFQHYPGFTLVTDSRVNGDGQTKVFKDVEKFEFSEGTFTLDRGHNAVDTLVAPDGQRTLLLGFNDNDALTGGNSDDALVGGNGVDVLNGGGGNDLLIGGADDDRLIGGTGNDDLHGGDGTDTAVFTGSVGDYNFQHYGSFTQVTDSRVNSDGLTKVFTDVEKFEFSEGTFTLDRGHNAVDALVAPDGQRTLLLGFNDDDALTGGNSDDALVGGNGVDVLNGGGGDDSLFGSLGEDILNGGAGFDILSGGGGADTFVFDADALADVDLSILDLIADYNFDDGDVVDLSELLGAEDVPADGAGYVQMNGDVLEVDVDGSGPAGFVQIAEFVPGTDALRILVDDDAASTPVII</sequence>
<comment type="subcellular location">
    <subcellularLocation>
        <location evidence="1">Secreted</location>
    </subcellularLocation>
</comment>
<dbReference type="InterPro" id="IPR050557">
    <property type="entry name" value="RTX_toxin/Mannuronan_C5-epim"/>
</dbReference>
<dbReference type="InterPro" id="IPR006626">
    <property type="entry name" value="PbH1"/>
</dbReference>
<dbReference type="PANTHER" id="PTHR38340">
    <property type="entry name" value="S-LAYER PROTEIN"/>
    <property type="match status" value="1"/>
</dbReference>
<dbReference type="Proteomes" id="UP001081283">
    <property type="component" value="Unassembled WGS sequence"/>
</dbReference>
<dbReference type="PROSITE" id="PS00330">
    <property type="entry name" value="HEMOLYSIN_CALCIUM"/>
    <property type="match status" value="26"/>
</dbReference>
<keyword evidence="5" id="KW-1185">Reference proteome</keyword>